<evidence type="ECO:0000259" key="1">
    <source>
        <dbReference type="Pfam" id="PF18718"/>
    </source>
</evidence>
<evidence type="ECO:0000313" key="3">
    <source>
        <dbReference type="Proteomes" id="UP000294933"/>
    </source>
</evidence>
<feature type="domain" description="CxC5 like cysteine cluster associated with KDZ" evidence="1">
    <location>
        <begin position="3"/>
        <end position="52"/>
    </location>
</feature>
<dbReference type="EMBL" id="ML170753">
    <property type="protein sequence ID" value="TDL13290.1"/>
    <property type="molecule type" value="Genomic_DNA"/>
</dbReference>
<keyword evidence="3" id="KW-1185">Reference proteome</keyword>
<dbReference type="VEuPathDB" id="FungiDB:BD410DRAFT_735544"/>
<gene>
    <name evidence="2" type="ORF">BD410DRAFT_735544</name>
</gene>
<organism evidence="2 3">
    <name type="scientific">Rickenella mellea</name>
    <dbReference type="NCBI Taxonomy" id="50990"/>
    <lineage>
        <taxon>Eukaryota</taxon>
        <taxon>Fungi</taxon>
        <taxon>Dikarya</taxon>
        <taxon>Basidiomycota</taxon>
        <taxon>Agaricomycotina</taxon>
        <taxon>Agaricomycetes</taxon>
        <taxon>Hymenochaetales</taxon>
        <taxon>Rickenellaceae</taxon>
        <taxon>Rickenella</taxon>
    </lineage>
</organism>
<dbReference type="STRING" id="50990.A0A4Y7PG06"/>
<dbReference type="Proteomes" id="UP000294933">
    <property type="component" value="Unassembled WGS sequence"/>
</dbReference>
<protein>
    <recommendedName>
        <fullName evidence="1">CxC5 like cysteine cluster associated with KDZ domain-containing protein</fullName>
    </recommendedName>
</protein>
<dbReference type="Pfam" id="PF18718">
    <property type="entry name" value="CxC5"/>
    <property type="match status" value="1"/>
</dbReference>
<evidence type="ECO:0000313" key="2">
    <source>
        <dbReference type="EMBL" id="TDL13290.1"/>
    </source>
</evidence>
<dbReference type="InterPro" id="IPR041539">
    <property type="entry name" value="CxC5"/>
</dbReference>
<dbReference type="AlphaFoldDB" id="A0A4Y7PG06"/>
<reference evidence="2 3" key="1">
    <citation type="submission" date="2018-06" db="EMBL/GenBank/DDBJ databases">
        <title>A transcriptomic atlas of mushroom development highlights an independent origin of complex multicellularity.</title>
        <authorList>
            <consortium name="DOE Joint Genome Institute"/>
            <person name="Krizsan K."/>
            <person name="Almasi E."/>
            <person name="Merenyi Z."/>
            <person name="Sahu N."/>
            <person name="Viragh M."/>
            <person name="Koszo T."/>
            <person name="Mondo S."/>
            <person name="Kiss B."/>
            <person name="Balint B."/>
            <person name="Kues U."/>
            <person name="Barry K."/>
            <person name="Hegedus J.C."/>
            <person name="Henrissat B."/>
            <person name="Johnson J."/>
            <person name="Lipzen A."/>
            <person name="Ohm R."/>
            <person name="Nagy I."/>
            <person name="Pangilinan J."/>
            <person name="Yan J."/>
            <person name="Xiong Y."/>
            <person name="Grigoriev I.V."/>
            <person name="Hibbett D.S."/>
            <person name="Nagy L.G."/>
        </authorList>
    </citation>
    <scope>NUCLEOTIDE SEQUENCE [LARGE SCALE GENOMIC DNA]</scope>
    <source>
        <strain evidence="2 3">SZMC22713</strain>
    </source>
</reference>
<dbReference type="OrthoDB" id="2527272at2759"/>
<feature type="non-terminal residue" evidence="2">
    <location>
        <position position="215"/>
    </location>
</feature>
<accession>A0A4Y7PG06</accession>
<name>A0A4Y7PG06_9AGAM</name>
<proteinExistence type="predicted"/>
<sequence>MKKKRYYLNTAKYLKLGSNVWADRIFSSSVVNGTYSFHASSSAFTEFWNDSFWSGQNTTCRKLSRRQVAAAYVQETIRRVAQSSGCQLTIADNLPIDQVTKEAFENLGENGIIRSAQDHFCSECTHPYKATADQIIREDPAALLGVDIDIHQPIPALTGPDAEMSVPDASIINSEPLRAEEGSPVKMVVLDGIVMGPTHCAWDDCSNDLKNARTG</sequence>